<evidence type="ECO:0000256" key="2">
    <source>
        <dbReference type="ARBA" id="ARBA00012438"/>
    </source>
</evidence>
<evidence type="ECO:0000256" key="5">
    <source>
        <dbReference type="ARBA" id="ARBA00023012"/>
    </source>
</evidence>
<keyword evidence="4" id="KW-0418">Kinase</keyword>
<keyword evidence="5" id="KW-0902">Two-component regulatory system</keyword>
<sequence>METQIDKLIRLVEDLLDVSKIQAGKLGYRQERVDLDALLHEVADTMQQIEATHTIVVRGATSCSLVGDKDRLGQVFTNLLSNAIPGLGHGLVYCRGNRQTP</sequence>
<dbReference type="InterPro" id="IPR050736">
    <property type="entry name" value="Sensor_HK_Regulatory"/>
</dbReference>
<reference evidence="6" key="1">
    <citation type="submission" date="2020-10" db="EMBL/GenBank/DDBJ databases">
        <title>Taxonomic study of unclassified bacteria belonging to the class Ktedonobacteria.</title>
        <authorList>
            <person name="Yabe S."/>
            <person name="Wang C.M."/>
            <person name="Zheng Y."/>
            <person name="Sakai Y."/>
            <person name="Cavaletti L."/>
            <person name="Monciardini P."/>
            <person name="Donadio S."/>
        </authorList>
    </citation>
    <scope>NUCLEOTIDE SEQUENCE</scope>
    <source>
        <strain evidence="6">SOSP1-1</strain>
    </source>
</reference>
<dbReference type="Gene3D" id="3.30.565.10">
    <property type="entry name" value="Histidine kinase-like ATPase, C-terminal domain"/>
    <property type="match status" value="1"/>
</dbReference>
<dbReference type="Proteomes" id="UP000612362">
    <property type="component" value="Unassembled WGS sequence"/>
</dbReference>
<dbReference type="InterPro" id="IPR036890">
    <property type="entry name" value="HATPase_C_sf"/>
</dbReference>
<evidence type="ECO:0000313" key="6">
    <source>
        <dbReference type="EMBL" id="GHO51307.1"/>
    </source>
</evidence>
<keyword evidence="3" id="KW-0808">Transferase</keyword>
<gene>
    <name evidence="6" type="ORF">KSX_94700</name>
</gene>
<organism evidence="6 7">
    <name type="scientific">Ktedonospora formicarum</name>
    <dbReference type="NCBI Taxonomy" id="2778364"/>
    <lineage>
        <taxon>Bacteria</taxon>
        <taxon>Bacillati</taxon>
        <taxon>Chloroflexota</taxon>
        <taxon>Ktedonobacteria</taxon>
        <taxon>Ktedonobacterales</taxon>
        <taxon>Ktedonobacteraceae</taxon>
        <taxon>Ktedonospora</taxon>
    </lineage>
</organism>
<evidence type="ECO:0000256" key="3">
    <source>
        <dbReference type="ARBA" id="ARBA00022679"/>
    </source>
</evidence>
<evidence type="ECO:0000256" key="4">
    <source>
        <dbReference type="ARBA" id="ARBA00022777"/>
    </source>
</evidence>
<dbReference type="GO" id="GO:0004673">
    <property type="term" value="F:protein histidine kinase activity"/>
    <property type="evidence" value="ECO:0007669"/>
    <property type="project" value="UniProtKB-EC"/>
</dbReference>
<dbReference type="EMBL" id="BNJF01000011">
    <property type="protein sequence ID" value="GHO51307.1"/>
    <property type="molecule type" value="Genomic_DNA"/>
</dbReference>
<dbReference type="PANTHER" id="PTHR43711:SF1">
    <property type="entry name" value="HISTIDINE KINASE 1"/>
    <property type="match status" value="1"/>
</dbReference>
<comment type="caution">
    <text evidence="6">The sequence shown here is derived from an EMBL/GenBank/DDBJ whole genome shotgun (WGS) entry which is preliminary data.</text>
</comment>
<protein>
    <recommendedName>
        <fullName evidence="2">histidine kinase</fullName>
        <ecNumber evidence="2">2.7.13.3</ecNumber>
    </recommendedName>
</protein>
<dbReference type="PANTHER" id="PTHR43711">
    <property type="entry name" value="TWO-COMPONENT HISTIDINE KINASE"/>
    <property type="match status" value="1"/>
</dbReference>
<accession>A0A8J3IEI7</accession>
<keyword evidence="7" id="KW-1185">Reference proteome</keyword>
<dbReference type="EC" id="2.7.13.3" evidence="2"/>
<proteinExistence type="predicted"/>
<dbReference type="SUPFAM" id="SSF55874">
    <property type="entry name" value="ATPase domain of HSP90 chaperone/DNA topoisomerase II/histidine kinase"/>
    <property type="match status" value="1"/>
</dbReference>
<dbReference type="AlphaFoldDB" id="A0A8J3IEI7"/>
<name>A0A8J3IEI7_9CHLR</name>
<evidence type="ECO:0000313" key="7">
    <source>
        <dbReference type="Proteomes" id="UP000612362"/>
    </source>
</evidence>
<comment type="catalytic activity">
    <reaction evidence="1">
        <text>ATP + protein L-histidine = ADP + protein N-phospho-L-histidine.</text>
        <dbReference type="EC" id="2.7.13.3"/>
    </reaction>
</comment>
<dbReference type="GO" id="GO:0000160">
    <property type="term" value="P:phosphorelay signal transduction system"/>
    <property type="evidence" value="ECO:0007669"/>
    <property type="project" value="UniProtKB-KW"/>
</dbReference>
<evidence type="ECO:0000256" key="1">
    <source>
        <dbReference type="ARBA" id="ARBA00000085"/>
    </source>
</evidence>